<keyword evidence="1" id="KW-0479">Metal-binding</keyword>
<dbReference type="GO" id="GO:0003676">
    <property type="term" value="F:nucleic acid binding"/>
    <property type="evidence" value="ECO:0007669"/>
    <property type="project" value="InterPro"/>
</dbReference>
<dbReference type="OrthoDB" id="9906410at2759"/>
<accession>A0A3N0Z4B0</accession>
<gene>
    <name evidence="4" type="ORF">DPX16_23822</name>
</gene>
<evidence type="ECO:0000313" key="5">
    <source>
        <dbReference type="Proteomes" id="UP000281406"/>
    </source>
</evidence>
<sequence>MRMPDRRLHMRETVGIVDSNVSARESEETEETEETEESMLKYDDRSSDIIYKQIFLHLSYVKVKYLCLPNKPCGEKKRMRMPDRRLHMRETVGIVDSNVSARESEETEETEESMLKYDDRNAESTLSVQPSTSATSSDSTQVTSLLRSEHWPSKFPIPCFSYDVDLKLQKANEEYEKNGKSLTVSRDILMEVLGKLAEAIYIFKAYPKDTDLKKVASALIEKHPCLKRPGSETGCEGWTLSLKNKMQNYCQKLCELGCAELILNRRDASKQTLKRPRRSELNFLPDIPTGFDEEALENERKWMEEEVKKKDVNMRALNTKMDFTFSLRRREVYAEFRRINHLDLKSTFLTSLDNNSRGLLKLFRAKVIQRGDCDLETLLDNLDEQDSIGLEKFIQLSIRCATRMQACLQEHQDQSFSDSLLCRSEPVSSPEPANEPMDIENSRLTPSKRRRRLTLNLCLYCGMPGHVISACPTRPPRPMVSAILPSTHKMKPLTTVVNLTAAGTSLTVVALLDSVSAGNFISGALCRHLNLKTSPSPVVYQISSITGKPLSRKHVRRVVGPLQLQVGLLHVETIHLLVLEESTADVVLGRPWLEQHNPTISWKTGEILKWCEACFSHCISTLPVPRALSNELPICTTSIESPVEKRSIDIPECYAPFSDSSEALEHHKVGMKMGILEVVSSNSSTSRSLSDVVNVAIVLEEEVVLENMGDFVSNVERRGLDWISAEELAHNVGFRSERLIKRMLDDLEEAIPVQIRDFMKVSSVVNSDAGDNVHFPELHVSIQKEDWLEDEKK</sequence>
<evidence type="ECO:0000259" key="3">
    <source>
        <dbReference type="PROSITE" id="PS50158"/>
    </source>
</evidence>
<organism evidence="4 5">
    <name type="scientific">Anabarilius grahami</name>
    <name type="common">Kanglang fish</name>
    <name type="synonym">Barilius grahami</name>
    <dbReference type="NCBI Taxonomy" id="495550"/>
    <lineage>
        <taxon>Eukaryota</taxon>
        <taxon>Metazoa</taxon>
        <taxon>Chordata</taxon>
        <taxon>Craniata</taxon>
        <taxon>Vertebrata</taxon>
        <taxon>Euteleostomi</taxon>
        <taxon>Actinopterygii</taxon>
        <taxon>Neopterygii</taxon>
        <taxon>Teleostei</taxon>
        <taxon>Ostariophysi</taxon>
        <taxon>Cypriniformes</taxon>
        <taxon>Xenocyprididae</taxon>
        <taxon>Xenocypridinae</taxon>
        <taxon>Xenocypridinae incertae sedis</taxon>
        <taxon>Anabarilius</taxon>
    </lineage>
</organism>
<evidence type="ECO:0000256" key="1">
    <source>
        <dbReference type="PROSITE-ProRule" id="PRU00047"/>
    </source>
</evidence>
<protein>
    <submittedName>
        <fullName evidence="4">Retrotransposon-derived protein PEG10</fullName>
    </submittedName>
</protein>
<feature type="domain" description="CCHC-type" evidence="3">
    <location>
        <begin position="458"/>
        <end position="472"/>
    </location>
</feature>
<feature type="compositionally biased region" description="Acidic residues" evidence="2">
    <location>
        <begin position="27"/>
        <end position="37"/>
    </location>
</feature>
<feature type="compositionally biased region" description="Polar residues" evidence="2">
    <location>
        <begin position="123"/>
        <end position="141"/>
    </location>
</feature>
<dbReference type="Gene3D" id="2.40.70.10">
    <property type="entry name" value="Acid Proteases"/>
    <property type="match status" value="1"/>
</dbReference>
<evidence type="ECO:0000256" key="2">
    <source>
        <dbReference type="SAM" id="MobiDB-lite"/>
    </source>
</evidence>
<dbReference type="InterPro" id="IPR021109">
    <property type="entry name" value="Peptidase_aspartic_dom_sf"/>
</dbReference>
<dbReference type="EMBL" id="RJVU01011362">
    <property type="protein sequence ID" value="ROL53305.1"/>
    <property type="molecule type" value="Genomic_DNA"/>
</dbReference>
<feature type="region of interest" description="Disordered" evidence="2">
    <location>
        <begin position="19"/>
        <end position="40"/>
    </location>
</feature>
<dbReference type="GO" id="GO:0008270">
    <property type="term" value="F:zinc ion binding"/>
    <property type="evidence" value="ECO:0007669"/>
    <property type="project" value="UniProtKB-KW"/>
</dbReference>
<feature type="compositionally biased region" description="Basic and acidic residues" evidence="2">
    <location>
        <begin position="113"/>
        <end position="122"/>
    </location>
</feature>
<dbReference type="PANTHER" id="PTHR31025">
    <property type="entry name" value="SI:CH211-196P9.1-RELATED"/>
    <property type="match status" value="1"/>
</dbReference>
<dbReference type="InterPro" id="IPR001878">
    <property type="entry name" value="Znf_CCHC"/>
</dbReference>
<dbReference type="Proteomes" id="UP000281406">
    <property type="component" value="Unassembled WGS sequence"/>
</dbReference>
<proteinExistence type="predicted"/>
<keyword evidence="1" id="KW-0863">Zinc-finger</keyword>
<reference evidence="4 5" key="1">
    <citation type="submission" date="2018-10" db="EMBL/GenBank/DDBJ databases">
        <title>Genome assembly for a Yunnan-Guizhou Plateau 3E fish, Anabarilius grahami (Regan), and its evolutionary and genetic applications.</title>
        <authorList>
            <person name="Jiang W."/>
        </authorList>
    </citation>
    <scope>NUCLEOTIDE SEQUENCE [LARGE SCALE GENOMIC DNA]</scope>
    <source>
        <strain evidence="4">AG-KIZ</strain>
        <tissue evidence="4">Muscle</tissue>
    </source>
</reference>
<evidence type="ECO:0000313" key="4">
    <source>
        <dbReference type="EMBL" id="ROL53305.1"/>
    </source>
</evidence>
<dbReference type="Gene3D" id="4.10.60.10">
    <property type="entry name" value="Zinc finger, CCHC-type"/>
    <property type="match status" value="1"/>
</dbReference>
<dbReference type="PROSITE" id="PS50158">
    <property type="entry name" value="ZF_CCHC"/>
    <property type="match status" value="1"/>
</dbReference>
<feature type="region of interest" description="Disordered" evidence="2">
    <location>
        <begin position="89"/>
        <end position="141"/>
    </location>
</feature>
<dbReference type="InterPro" id="IPR036875">
    <property type="entry name" value="Znf_CCHC_sf"/>
</dbReference>
<dbReference type="PANTHER" id="PTHR31025:SF19">
    <property type="entry name" value="SI:CH73-42K18.1-RELATED"/>
    <property type="match status" value="1"/>
</dbReference>
<comment type="caution">
    <text evidence="4">The sequence shown here is derived from an EMBL/GenBank/DDBJ whole genome shotgun (WGS) entry which is preliminary data.</text>
</comment>
<keyword evidence="5" id="KW-1185">Reference proteome</keyword>
<name>A0A3N0Z4B0_ANAGA</name>
<keyword evidence="1" id="KW-0862">Zinc</keyword>
<dbReference type="AlphaFoldDB" id="A0A3N0Z4B0"/>
<dbReference type="SUPFAM" id="SSF57756">
    <property type="entry name" value="Retrovirus zinc finger-like domains"/>
    <property type="match status" value="1"/>
</dbReference>
<dbReference type="CDD" id="cd00303">
    <property type="entry name" value="retropepsin_like"/>
    <property type="match status" value="1"/>
</dbReference>